<feature type="transmembrane region" description="Helical" evidence="1">
    <location>
        <begin position="114"/>
        <end position="133"/>
    </location>
</feature>
<dbReference type="InterPro" id="IPR038728">
    <property type="entry name" value="YkvI-like"/>
</dbReference>
<feature type="transmembrane region" description="Helical" evidence="1">
    <location>
        <begin position="320"/>
        <end position="341"/>
    </location>
</feature>
<dbReference type="PANTHER" id="PTHR37814">
    <property type="entry name" value="CONSERVED MEMBRANE PROTEIN"/>
    <property type="match status" value="1"/>
</dbReference>
<gene>
    <name evidence="2" type="ORF">GCM10007096_25710</name>
</gene>
<keyword evidence="1" id="KW-0812">Transmembrane</keyword>
<comment type="caution">
    <text evidence="2">The sequence shown here is derived from an EMBL/GenBank/DDBJ whole genome shotgun (WGS) entry which is preliminary data.</text>
</comment>
<feature type="transmembrane region" description="Helical" evidence="1">
    <location>
        <begin position="259"/>
        <end position="281"/>
    </location>
</feature>
<dbReference type="RefSeq" id="WP_188497775.1">
    <property type="nucleotide sequence ID" value="NZ_BMFV01000019.1"/>
</dbReference>
<dbReference type="Proteomes" id="UP000656813">
    <property type="component" value="Unassembled WGS sequence"/>
</dbReference>
<dbReference type="EMBL" id="BMFV01000019">
    <property type="protein sequence ID" value="GGH83893.1"/>
    <property type="molecule type" value="Genomic_DNA"/>
</dbReference>
<feature type="transmembrane region" description="Helical" evidence="1">
    <location>
        <begin position="218"/>
        <end position="239"/>
    </location>
</feature>
<feature type="transmembrane region" description="Helical" evidence="1">
    <location>
        <begin position="7"/>
        <end position="26"/>
    </location>
</feature>
<feature type="transmembrane region" description="Helical" evidence="1">
    <location>
        <begin position="293"/>
        <end position="314"/>
    </location>
</feature>
<name>A0A8J3EMK8_9BACL</name>
<accession>A0A8J3EMK8</accession>
<evidence type="ECO:0000313" key="2">
    <source>
        <dbReference type="EMBL" id="GGH83893.1"/>
    </source>
</evidence>
<feature type="transmembrane region" description="Helical" evidence="1">
    <location>
        <begin position="145"/>
        <end position="167"/>
    </location>
</feature>
<feature type="transmembrane region" description="Helical" evidence="1">
    <location>
        <begin position="32"/>
        <end position="55"/>
    </location>
</feature>
<reference evidence="2" key="2">
    <citation type="submission" date="2020-09" db="EMBL/GenBank/DDBJ databases">
        <authorList>
            <person name="Sun Q."/>
            <person name="Zhou Y."/>
        </authorList>
    </citation>
    <scope>NUCLEOTIDE SEQUENCE</scope>
    <source>
        <strain evidence="2">CGMCC 1.12777</strain>
    </source>
</reference>
<protein>
    <submittedName>
        <fullName evidence="2">Membrane protein</fullName>
    </submittedName>
</protein>
<organism evidence="2 3">
    <name type="scientific">Pullulanibacillus pueri</name>
    <dbReference type="NCBI Taxonomy" id="1437324"/>
    <lineage>
        <taxon>Bacteria</taxon>
        <taxon>Bacillati</taxon>
        <taxon>Bacillota</taxon>
        <taxon>Bacilli</taxon>
        <taxon>Bacillales</taxon>
        <taxon>Sporolactobacillaceae</taxon>
        <taxon>Pullulanibacillus</taxon>
    </lineage>
</organism>
<sequence length="348" mass="38944">MRNTKQILQVAATYIGTVVGAGFATGKEIVEFFISSGILGLLGILLTGICFIWIGTKIMTLAHRARFRSYEQFNHYLFGQRVGSLVNLLFLIILFGSTSVMISGTGSLFYEQMGIPAIWGTLLIVGLCFFVMLKGLKGILTVNSLVVPIMILFTLLMAFFTLSHGAILNRVQPSGLLVHSSWLMNAFIYISYNLTMSEVILVPLGGEMENEKIVKWGGFWGGLGLTVILLASFLVLYALPNVQQYNIPMAESVRSLGVFIHFLYVFVVFGEIFSTVIGNVFGLSRQIHDRLHFPEYLCVLMILFVCILISQIDFGILLPLFYRFFGGISLFIFIFIVFYPLSRLNIKK</sequence>
<feature type="transmembrane region" description="Helical" evidence="1">
    <location>
        <begin position="187"/>
        <end position="206"/>
    </location>
</feature>
<keyword evidence="1" id="KW-1133">Transmembrane helix</keyword>
<dbReference type="PANTHER" id="PTHR37814:SF1">
    <property type="entry name" value="MEMBRANE PROTEIN"/>
    <property type="match status" value="1"/>
</dbReference>
<evidence type="ECO:0000313" key="3">
    <source>
        <dbReference type="Proteomes" id="UP000656813"/>
    </source>
</evidence>
<evidence type="ECO:0000256" key="1">
    <source>
        <dbReference type="SAM" id="Phobius"/>
    </source>
</evidence>
<keyword evidence="1" id="KW-0472">Membrane</keyword>
<feature type="transmembrane region" description="Helical" evidence="1">
    <location>
        <begin position="76"/>
        <end position="102"/>
    </location>
</feature>
<reference evidence="2" key="1">
    <citation type="journal article" date="2014" name="Int. J. Syst. Evol. Microbiol.">
        <title>Complete genome sequence of Corynebacterium casei LMG S-19264T (=DSM 44701T), isolated from a smear-ripened cheese.</title>
        <authorList>
            <consortium name="US DOE Joint Genome Institute (JGI-PGF)"/>
            <person name="Walter F."/>
            <person name="Albersmeier A."/>
            <person name="Kalinowski J."/>
            <person name="Ruckert C."/>
        </authorList>
    </citation>
    <scope>NUCLEOTIDE SEQUENCE</scope>
    <source>
        <strain evidence="2">CGMCC 1.12777</strain>
    </source>
</reference>
<dbReference type="AlphaFoldDB" id="A0A8J3EMK8"/>
<keyword evidence="3" id="KW-1185">Reference proteome</keyword>
<proteinExistence type="predicted"/>